<accession>A0A0C3G820</accession>
<organism evidence="1 2">
    <name type="scientific">Piloderma croceum (strain F 1598)</name>
    <dbReference type="NCBI Taxonomy" id="765440"/>
    <lineage>
        <taxon>Eukaryota</taxon>
        <taxon>Fungi</taxon>
        <taxon>Dikarya</taxon>
        <taxon>Basidiomycota</taxon>
        <taxon>Agaricomycotina</taxon>
        <taxon>Agaricomycetes</taxon>
        <taxon>Agaricomycetidae</taxon>
        <taxon>Atheliales</taxon>
        <taxon>Atheliaceae</taxon>
        <taxon>Piloderma</taxon>
    </lineage>
</organism>
<evidence type="ECO:0000313" key="1">
    <source>
        <dbReference type="EMBL" id="KIM92385.1"/>
    </source>
</evidence>
<dbReference type="HOGENOM" id="CLU_1587124_0_0_1"/>
<reference evidence="1 2" key="1">
    <citation type="submission" date="2014-04" db="EMBL/GenBank/DDBJ databases">
        <authorList>
            <consortium name="DOE Joint Genome Institute"/>
            <person name="Kuo A."/>
            <person name="Tarkka M."/>
            <person name="Buscot F."/>
            <person name="Kohler A."/>
            <person name="Nagy L.G."/>
            <person name="Floudas D."/>
            <person name="Copeland A."/>
            <person name="Barry K.W."/>
            <person name="Cichocki N."/>
            <person name="Veneault-Fourrey C."/>
            <person name="LaButti K."/>
            <person name="Lindquist E.A."/>
            <person name="Lipzen A."/>
            <person name="Lundell T."/>
            <person name="Morin E."/>
            <person name="Murat C."/>
            <person name="Sun H."/>
            <person name="Tunlid A."/>
            <person name="Henrissat B."/>
            <person name="Grigoriev I.V."/>
            <person name="Hibbett D.S."/>
            <person name="Martin F."/>
            <person name="Nordberg H.P."/>
            <person name="Cantor M.N."/>
            <person name="Hua S.X."/>
        </authorList>
    </citation>
    <scope>NUCLEOTIDE SEQUENCE [LARGE SCALE GENOMIC DNA]</scope>
    <source>
        <strain evidence="1 2">F 1598</strain>
    </source>
</reference>
<reference evidence="2" key="2">
    <citation type="submission" date="2015-01" db="EMBL/GenBank/DDBJ databases">
        <title>Evolutionary Origins and Diversification of the Mycorrhizal Mutualists.</title>
        <authorList>
            <consortium name="DOE Joint Genome Institute"/>
            <consortium name="Mycorrhizal Genomics Consortium"/>
            <person name="Kohler A."/>
            <person name="Kuo A."/>
            <person name="Nagy L.G."/>
            <person name="Floudas D."/>
            <person name="Copeland A."/>
            <person name="Barry K.W."/>
            <person name="Cichocki N."/>
            <person name="Veneault-Fourrey C."/>
            <person name="LaButti K."/>
            <person name="Lindquist E.A."/>
            <person name="Lipzen A."/>
            <person name="Lundell T."/>
            <person name="Morin E."/>
            <person name="Murat C."/>
            <person name="Riley R."/>
            <person name="Ohm R."/>
            <person name="Sun H."/>
            <person name="Tunlid A."/>
            <person name="Henrissat B."/>
            <person name="Grigoriev I.V."/>
            <person name="Hibbett D.S."/>
            <person name="Martin F."/>
        </authorList>
    </citation>
    <scope>NUCLEOTIDE SEQUENCE [LARGE SCALE GENOMIC DNA]</scope>
    <source>
        <strain evidence="2">F 1598</strain>
    </source>
</reference>
<protein>
    <submittedName>
        <fullName evidence="1">Uncharacterized protein</fullName>
    </submittedName>
</protein>
<dbReference type="InParanoid" id="A0A0C3G820"/>
<name>A0A0C3G820_PILCF</name>
<keyword evidence="2" id="KW-1185">Reference proteome</keyword>
<dbReference type="AlphaFoldDB" id="A0A0C3G820"/>
<dbReference type="Proteomes" id="UP000054166">
    <property type="component" value="Unassembled WGS sequence"/>
</dbReference>
<proteinExistence type="predicted"/>
<sequence length="168" mass="18823">MSLTVLSPYGTYCGAWAPCSWSVRNLSYLETWMKCGVMPTKVLWKAAADWDRPNRPRRLATEFGLVDPADPRRPTFTEDIFRLLHAELAKQERAAMPSVVPTPQLLGDSILITLSTESTAQSGHVYLAARKEVQPRTKVKTRSAPSMDARTEEDEIIASFLVTRLSNI</sequence>
<dbReference type="EMBL" id="KN832970">
    <property type="protein sequence ID" value="KIM92385.1"/>
    <property type="molecule type" value="Genomic_DNA"/>
</dbReference>
<gene>
    <name evidence="1" type="ORF">PILCRDRAFT_428</name>
</gene>
<evidence type="ECO:0000313" key="2">
    <source>
        <dbReference type="Proteomes" id="UP000054166"/>
    </source>
</evidence>